<evidence type="ECO:0000313" key="2">
    <source>
        <dbReference type="EMBL" id="RWY49454.1"/>
    </source>
</evidence>
<reference evidence="2 3" key="1">
    <citation type="submission" date="2019-01" db="EMBL/GenBank/DDBJ databases">
        <title>Mucilaginibacter antarcticum sp. nov., isolated from antarctic soil.</title>
        <authorList>
            <person name="Yan Y.-Q."/>
            <person name="Du Z.-J."/>
        </authorList>
    </citation>
    <scope>NUCLEOTIDE SEQUENCE [LARGE SCALE GENOMIC DNA]</scope>
    <source>
        <strain evidence="2 3">F01003</strain>
    </source>
</reference>
<name>A0A3S3UW05_9SPHI</name>
<comment type="caution">
    <text evidence="2">The sequence shown here is derived from an EMBL/GenBank/DDBJ whole genome shotgun (WGS) entry which is preliminary data.</text>
</comment>
<dbReference type="GO" id="GO:0008168">
    <property type="term" value="F:methyltransferase activity"/>
    <property type="evidence" value="ECO:0007669"/>
    <property type="project" value="UniProtKB-KW"/>
</dbReference>
<accession>A0A3S3UW05</accession>
<keyword evidence="3" id="KW-1185">Reference proteome</keyword>
<dbReference type="AlphaFoldDB" id="A0A3S3UW05"/>
<proteinExistence type="predicted"/>
<feature type="domain" description="Methyltransferase FkbM" evidence="1">
    <location>
        <begin position="9"/>
        <end position="97"/>
    </location>
</feature>
<keyword evidence="2" id="KW-0808">Transferase</keyword>
<evidence type="ECO:0000259" key="1">
    <source>
        <dbReference type="Pfam" id="PF05050"/>
    </source>
</evidence>
<dbReference type="InterPro" id="IPR006342">
    <property type="entry name" value="FkbM_mtfrase"/>
</dbReference>
<dbReference type="InterPro" id="IPR029063">
    <property type="entry name" value="SAM-dependent_MTases_sf"/>
</dbReference>
<dbReference type="Proteomes" id="UP000286701">
    <property type="component" value="Unassembled WGS sequence"/>
</dbReference>
<sequence length="122" mass="13515">MLKFTRAHDTGNHVATDEDTDITEVPVDTLDNTLAGETPALIKIDVEGFETEVLNGAASILASPGLKAIIIELNGAGNRYGFDDKDIHRLLLNHGFKTMQYTPFARELKYAQLNTEHKTLYL</sequence>
<dbReference type="GO" id="GO:0032259">
    <property type="term" value="P:methylation"/>
    <property type="evidence" value="ECO:0007669"/>
    <property type="project" value="UniProtKB-KW"/>
</dbReference>
<dbReference type="NCBIfam" id="TIGR01444">
    <property type="entry name" value="fkbM_fam"/>
    <property type="match status" value="1"/>
</dbReference>
<evidence type="ECO:0000313" key="3">
    <source>
        <dbReference type="Proteomes" id="UP000286701"/>
    </source>
</evidence>
<dbReference type="OrthoDB" id="9812600at2"/>
<organism evidence="2 3">
    <name type="scientific">Mucilaginibacter gilvus</name>
    <dbReference type="NCBI Taxonomy" id="2305909"/>
    <lineage>
        <taxon>Bacteria</taxon>
        <taxon>Pseudomonadati</taxon>
        <taxon>Bacteroidota</taxon>
        <taxon>Sphingobacteriia</taxon>
        <taxon>Sphingobacteriales</taxon>
        <taxon>Sphingobacteriaceae</taxon>
        <taxon>Mucilaginibacter</taxon>
    </lineage>
</organism>
<dbReference type="SUPFAM" id="SSF53335">
    <property type="entry name" value="S-adenosyl-L-methionine-dependent methyltransferases"/>
    <property type="match status" value="1"/>
</dbReference>
<dbReference type="Pfam" id="PF05050">
    <property type="entry name" value="Methyltransf_21"/>
    <property type="match status" value="1"/>
</dbReference>
<dbReference type="EMBL" id="SBIW01000008">
    <property type="protein sequence ID" value="RWY49454.1"/>
    <property type="molecule type" value="Genomic_DNA"/>
</dbReference>
<protein>
    <submittedName>
        <fullName evidence="2">FkbM family methyltransferase</fullName>
    </submittedName>
</protein>
<dbReference type="Gene3D" id="3.40.50.150">
    <property type="entry name" value="Vaccinia Virus protein VP39"/>
    <property type="match status" value="1"/>
</dbReference>
<gene>
    <name evidence="2" type="ORF">EPL05_18805</name>
</gene>
<keyword evidence="2" id="KW-0489">Methyltransferase</keyword>